<protein>
    <recommendedName>
        <fullName evidence="3">Lipoprotein</fullName>
    </recommendedName>
</protein>
<dbReference type="RefSeq" id="WP_284348723.1">
    <property type="nucleotide sequence ID" value="NZ_BRXS01000001.1"/>
</dbReference>
<keyword evidence="2" id="KW-1185">Reference proteome</keyword>
<dbReference type="Proteomes" id="UP001161325">
    <property type="component" value="Unassembled WGS sequence"/>
</dbReference>
<dbReference type="AlphaFoldDB" id="A0AA37Q094"/>
<reference evidence="1" key="1">
    <citation type="submission" date="2022-08" db="EMBL/GenBank/DDBJ databases">
        <title>Draft genome sequencing of Roseisolibacter agri AW1220.</title>
        <authorList>
            <person name="Tobiishi Y."/>
            <person name="Tonouchi A."/>
        </authorList>
    </citation>
    <scope>NUCLEOTIDE SEQUENCE</scope>
    <source>
        <strain evidence="1">AW1220</strain>
    </source>
</reference>
<organism evidence="1 2">
    <name type="scientific">Roseisolibacter agri</name>
    <dbReference type="NCBI Taxonomy" id="2014610"/>
    <lineage>
        <taxon>Bacteria</taxon>
        <taxon>Pseudomonadati</taxon>
        <taxon>Gemmatimonadota</taxon>
        <taxon>Gemmatimonadia</taxon>
        <taxon>Gemmatimonadales</taxon>
        <taxon>Gemmatimonadaceae</taxon>
        <taxon>Roseisolibacter</taxon>
    </lineage>
</organism>
<evidence type="ECO:0000313" key="1">
    <source>
        <dbReference type="EMBL" id="GLC24275.1"/>
    </source>
</evidence>
<comment type="caution">
    <text evidence="1">The sequence shown here is derived from an EMBL/GenBank/DDBJ whole genome shotgun (WGS) entry which is preliminary data.</text>
</comment>
<evidence type="ECO:0008006" key="3">
    <source>
        <dbReference type="Google" id="ProtNLM"/>
    </source>
</evidence>
<dbReference type="EMBL" id="BRXS01000001">
    <property type="protein sequence ID" value="GLC24275.1"/>
    <property type="molecule type" value="Genomic_DNA"/>
</dbReference>
<sequence>MSEPRRSHSLPAETSRIARPLTAALACLAVASCDGAARAFGPSPAAARAHVEDFFGGLGVRFVDVQRNAKFTTARGKLARHALSPSKVWGDTSVWTGQAASTRTLQLEGSSDGRRYTFRAASDVPAPDKPGDARHVMRLARMGGDGEWQWNTAVEHAVGRARAGDVASAMTLGIAQLARPQADLRPVLRTGLPRTAAALGRLLTLEEARSTPLADGSRVVDIRARFETGRLKATMPAFAAYVEKWVHPSKMAFALTDARGSARWLELRLRDDVLTVRLRTRADGALLALDGPARPMPDTVQLRTDARIHYMVFDVGMDQLVGEMTAVRGAHERGWNVRWRRAPEWHIPLGVRHLMSGTLNRPFEAEGMLLRLALRDSDAGQTLLVRRFDVAVKESAIVRWFGALGSRAMDDFSGRAEVEENRFLAELLFAMRADLGATLTGAAATATAEP</sequence>
<gene>
    <name evidence="1" type="ORF">rosag_07880</name>
</gene>
<proteinExistence type="predicted"/>
<accession>A0AA37Q094</accession>
<evidence type="ECO:0000313" key="2">
    <source>
        <dbReference type="Proteomes" id="UP001161325"/>
    </source>
</evidence>
<name>A0AA37Q094_9BACT</name>
<dbReference type="PROSITE" id="PS51257">
    <property type="entry name" value="PROKAR_LIPOPROTEIN"/>
    <property type="match status" value="1"/>
</dbReference>